<feature type="compositionally biased region" description="Basic and acidic residues" evidence="1">
    <location>
        <begin position="258"/>
        <end position="268"/>
    </location>
</feature>
<dbReference type="Proteomes" id="UP000800093">
    <property type="component" value="Unassembled WGS sequence"/>
</dbReference>
<reference evidence="3" key="1">
    <citation type="journal article" date="2020" name="Stud. Mycol.">
        <title>101 Dothideomycetes genomes: A test case for predicting lifestyles and emergence of pathogens.</title>
        <authorList>
            <person name="Haridas S."/>
            <person name="Albert R."/>
            <person name="Binder M."/>
            <person name="Bloem J."/>
            <person name="LaButti K."/>
            <person name="Salamov A."/>
            <person name="Andreopoulos B."/>
            <person name="Baker S."/>
            <person name="Barry K."/>
            <person name="Bills G."/>
            <person name="Bluhm B."/>
            <person name="Cannon C."/>
            <person name="Castanera R."/>
            <person name="Culley D."/>
            <person name="Daum C."/>
            <person name="Ezra D."/>
            <person name="Gonzalez J."/>
            <person name="Henrissat B."/>
            <person name="Kuo A."/>
            <person name="Liang C."/>
            <person name="Lipzen A."/>
            <person name="Lutzoni F."/>
            <person name="Magnuson J."/>
            <person name="Mondo S."/>
            <person name="Nolan M."/>
            <person name="Ohm R."/>
            <person name="Pangilinan J."/>
            <person name="Park H.-J."/>
            <person name="Ramirez L."/>
            <person name="Alfaro M."/>
            <person name="Sun H."/>
            <person name="Tritt A."/>
            <person name="Yoshinaga Y."/>
            <person name="Zwiers L.-H."/>
            <person name="Turgeon B."/>
            <person name="Goodwin S."/>
            <person name="Spatafora J."/>
            <person name="Crous P."/>
            <person name="Grigoriev I."/>
        </authorList>
    </citation>
    <scope>NUCLEOTIDE SEQUENCE [LARGE SCALE GENOMIC DNA]</scope>
    <source>
        <strain evidence="3">CBS 304.66</strain>
    </source>
</reference>
<dbReference type="AlphaFoldDB" id="A0A9P4KEH4"/>
<evidence type="ECO:0000313" key="3">
    <source>
        <dbReference type="Proteomes" id="UP000800093"/>
    </source>
</evidence>
<dbReference type="OrthoDB" id="3801338at2759"/>
<comment type="caution">
    <text evidence="2">The sequence shown here is derived from an EMBL/GenBank/DDBJ whole genome shotgun (WGS) entry which is preliminary data.</text>
</comment>
<feature type="region of interest" description="Disordered" evidence="1">
    <location>
        <begin position="258"/>
        <end position="312"/>
    </location>
</feature>
<proteinExistence type="predicted"/>
<evidence type="ECO:0000313" key="2">
    <source>
        <dbReference type="EMBL" id="KAF2267714.1"/>
    </source>
</evidence>
<feature type="compositionally biased region" description="Low complexity" evidence="1">
    <location>
        <begin position="285"/>
        <end position="299"/>
    </location>
</feature>
<feature type="compositionally biased region" description="Low complexity" evidence="1">
    <location>
        <begin position="214"/>
        <end position="231"/>
    </location>
</feature>
<accession>A0A9P4KEH4</accession>
<dbReference type="EMBL" id="ML986589">
    <property type="protein sequence ID" value="KAF2267714.1"/>
    <property type="molecule type" value="Genomic_DNA"/>
</dbReference>
<organism evidence="2 3">
    <name type="scientific">Lojkania enalia</name>
    <dbReference type="NCBI Taxonomy" id="147567"/>
    <lineage>
        <taxon>Eukaryota</taxon>
        <taxon>Fungi</taxon>
        <taxon>Dikarya</taxon>
        <taxon>Ascomycota</taxon>
        <taxon>Pezizomycotina</taxon>
        <taxon>Dothideomycetes</taxon>
        <taxon>Pleosporomycetidae</taxon>
        <taxon>Pleosporales</taxon>
        <taxon>Pleosporales incertae sedis</taxon>
        <taxon>Lojkania</taxon>
    </lineage>
</organism>
<feature type="region of interest" description="Disordered" evidence="1">
    <location>
        <begin position="163"/>
        <end position="231"/>
    </location>
</feature>
<gene>
    <name evidence="2" type="ORF">CC78DRAFT_541359</name>
</gene>
<sequence>MSSTVSQNNAFAMLAQPYANLTYEINHGKLMSPRIDPKPLSKSVIKRQKKARISQAVAGENARSDSISVFSNLKADNEIPTICDTNLSKARTTTTSEASLPKIIRLTNVDETVKKSRSPSPQASLGARTASLVESPSLQVTAPMATISIAPLSYSVAIMSDSVPETSTRERTISESSSISKDSHKSSKERKGKVVTDQEEWPTIAPPGQGTPNGTSYGSISSSHSRGSSSSLNKYTILSDSPGIYPSSLASVLNHVTPKKDQGKKDGVETPAKPPNCQSKQASTSPLYPSYASVASSPPRITSPLVPKKQPAMKRESDFQIIPRCADFPITLPVSTPRTVLSGSAVSYANVAHSPATSVQVTPAPTSIVQQDLENITNLTAPHRCDLLNGPQATIYAGNTVICKVSKRAAMAVSSVLNNYFTKKPRSLEFHIRKPAIDPDAVVYLLDTWMKDVSQLFEVPLMPFRDTVRENVALIEASRFLGMSHYTEHIQSWHINYLKTNIPDYEEVLVIEELAALNNSRLYTAMVNTLAIQRFRRNIPDPEEFSAFLSHHPKLKASIEAFDARYGTHHKNDPRKFAARGSRFYHRAARMKEQEKQAQHVHDDAKIESQHITVTEVQSTTIHLQA</sequence>
<evidence type="ECO:0000256" key="1">
    <source>
        <dbReference type="SAM" id="MobiDB-lite"/>
    </source>
</evidence>
<name>A0A9P4KEH4_9PLEO</name>
<protein>
    <submittedName>
        <fullName evidence="2">Uncharacterized protein</fullName>
    </submittedName>
</protein>
<keyword evidence="3" id="KW-1185">Reference proteome</keyword>